<reference evidence="1 2" key="1">
    <citation type="journal article" date="2021" name="Sci. Rep.">
        <title>Chromosome anchoring in Senegalese sole (Solea senegalensis) reveals sex-associated markers and genome rearrangements in flatfish.</title>
        <authorList>
            <person name="Guerrero-Cozar I."/>
            <person name="Gomez-Garrido J."/>
            <person name="Berbel C."/>
            <person name="Martinez-Blanch J.F."/>
            <person name="Alioto T."/>
            <person name="Claros M.G."/>
            <person name="Gagnaire P.A."/>
            <person name="Manchado M."/>
        </authorList>
    </citation>
    <scope>NUCLEOTIDE SEQUENCE [LARGE SCALE GENOMIC DNA]</scope>
    <source>
        <strain evidence="1">Sse05_10M</strain>
    </source>
</reference>
<protein>
    <submittedName>
        <fullName evidence="1">Uncharacterized protein</fullName>
    </submittedName>
</protein>
<gene>
    <name evidence="1" type="ORF">JOB18_015195</name>
</gene>
<organism evidence="1 2">
    <name type="scientific">Solea senegalensis</name>
    <name type="common">Senegalese sole</name>
    <dbReference type="NCBI Taxonomy" id="28829"/>
    <lineage>
        <taxon>Eukaryota</taxon>
        <taxon>Metazoa</taxon>
        <taxon>Chordata</taxon>
        <taxon>Craniata</taxon>
        <taxon>Vertebrata</taxon>
        <taxon>Euteleostomi</taxon>
        <taxon>Actinopterygii</taxon>
        <taxon>Neopterygii</taxon>
        <taxon>Teleostei</taxon>
        <taxon>Neoteleostei</taxon>
        <taxon>Acanthomorphata</taxon>
        <taxon>Carangaria</taxon>
        <taxon>Pleuronectiformes</taxon>
        <taxon>Pleuronectoidei</taxon>
        <taxon>Soleidae</taxon>
        <taxon>Solea</taxon>
    </lineage>
</organism>
<comment type="caution">
    <text evidence="1">The sequence shown here is derived from an EMBL/GenBank/DDBJ whole genome shotgun (WGS) entry which is preliminary data.</text>
</comment>
<evidence type="ECO:0000313" key="2">
    <source>
        <dbReference type="Proteomes" id="UP000693946"/>
    </source>
</evidence>
<sequence>MWRQSKQSFGKVETFWTQTNQSLSLVTSGVADKKATKLSNANALRAKFHLKKTSGELDKEPAHIFVVCETFHVAKHQKL</sequence>
<name>A0AAV6R4M2_SOLSE</name>
<accession>A0AAV6R4M2</accession>
<proteinExistence type="predicted"/>
<dbReference type="EMBL" id="JAGKHQ010000013">
    <property type="protein sequence ID" value="KAG7500316.1"/>
    <property type="molecule type" value="Genomic_DNA"/>
</dbReference>
<dbReference type="AlphaFoldDB" id="A0AAV6R4M2"/>
<evidence type="ECO:0000313" key="1">
    <source>
        <dbReference type="EMBL" id="KAG7500316.1"/>
    </source>
</evidence>
<keyword evidence="2" id="KW-1185">Reference proteome</keyword>
<dbReference type="Proteomes" id="UP000693946">
    <property type="component" value="Linkage Group LG20"/>
</dbReference>